<dbReference type="EMBL" id="LAZR01001208">
    <property type="protein sequence ID" value="KKN48694.1"/>
    <property type="molecule type" value="Genomic_DNA"/>
</dbReference>
<proteinExistence type="predicted"/>
<accession>A0A0F9R1S3</accession>
<name>A0A0F9R1S3_9ZZZZ</name>
<gene>
    <name evidence="1" type="ORF">LCGC14_0650130</name>
</gene>
<sequence>MNDAFKSLKREARGLDSMMREAVKSGDVEFKPREKKV</sequence>
<comment type="caution">
    <text evidence="1">The sequence shown here is derived from an EMBL/GenBank/DDBJ whole genome shotgun (WGS) entry which is preliminary data.</text>
</comment>
<reference evidence="1" key="1">
    <citation type="journal article" date="2015" name="Nature">
        <title>Complex archaea that bridge the gap between prokaryotes and eukaryotes.</title>
        <authorList>
            <person name="Spang A."/>
            <person name="Saw J.H."/>
            <person name="Jorgensen S.L."/>
            <person name="Zaremba-Niedzwiedzka K."/>
            <person name="Martijn J."/>
            <person name="Lind A.E."/>
            <person name="van Eijk R."/>
            <person name="Schleper C."/>
            <person name="Guy L."/>
            <person name="Ettema T.J."/>
        </authorList>
    </citation>
    <scope>NUCLEOTIDE SEQUENCE</scope>
</reference>
<dbReference type="AlphaFoldDB" id="A0A0F9R1S3"/>
<organism evidence="1">
    <name type="scientific">marine sediment metagenome</name>
    <dbReference type="NCBI Taxonomy" id="412755"/>
    <lineage>
        <taxon>unclassified sequences</taxon>
        <taxon>metagenomes</taxon>
        <taxon>ecological metagenomes</taxon>
    </lineage>
</organism>
<evidence type="ECO:0000313" key="1">
    <source>
        <dbReference type="EMBL" id="KKN48694.1"/>
    </source>
</evidence>
<protein>
    <submittedName>
        <fullName evidence="1">Uncharacterized protein</fullName>
    </submittedName>
</protein>